<reference evidence="12" key="1">
    <citation type="submission" date="2016-06" db="EMBL/GenBank/DDBJ databases">
        <authorList>
            <person name="Cuomo C."/>
            <person name="Litvintseva A."/>
            <person name="Heitman J."/>
            <person name="Chen Y."/>
            <person name="Sun S."/>
            <person name="Springer D."/>
            <person name="Dromer F."/>
            <person name="Young S."/>
            <person name="Zeng Q."/>
            <person name="Chapman S."/>
            <person name="Gujja S."/>
            <person name="Saif S."/>
            <person name="Birren B."/>
        </authorList>
    </citation>
    <scope>NUCLEOTIDE SEQUENCE</scope>
    <source>
        <strain evidence="12">CBS 7841</strain>
    </source>
</reference>
<dbReference type="Pfam" id="PF01426">
    <property type="entry name" value="BAH"/>
    <property type="match status" value="1"/>
</dbReference>
<dbReference type="AlphaFoldDB" id="A0AAJ8JVG9"/>
<dbReference type="InterPro" id="IPR036427">
    <property type="entry name" value="Bromodomain-like_sf"/>
</dbReference>
<feature type="domain" description="Bromo" evidence="10">
    <location>
        <begin position="53"/>
        <end position="115"/>
    </location>
</feature>
<keyword evidence="4" id="KW-0805">Transcription regulation</keyword>
<evidence type="ECO:0000259" key="11">
    <source>
        <dbReference type="PROSITE" id="PS51038"/>
    </source>
</evidence>
<dbReference type="PANTHER" id="PTHR16062">
    <property type="entry name" value="SWI/SNF-RELATED"/>
    <property type="match status" value="1"/>
</dbReference>
<evidence type="ECO:0000313" key="13">
    <source>
        <dbReference type="Proteomes" id="UP000094043"/>
    </source>
</evidence>
<proteinExistence type="predicted"/>
<dbReference type="InterPro" id="IPR043151">
    <property type="entry name" value="BAH_sf"/>
</dbReference>
<dbReference type="CDD" id="cd04369">
    <property type="entry name" value="Bromodomain"/>
    <property type="match status" value="1"/>
</dbReference>
<dbReference type="PROSITE" id="PS50014">
    <property type="entry name" value="BROMODOMAIN_2"/>
    <property type="match status" value="1"/>
</dbReference>
<dbReference type="Gene3D" id="2.30.30.490">
    <property type="match status" value="1"/>
</dbReference>
<reference evidence="12" key="2">
    <citation type="journal article" date="2022" name="Elife">
        <title>Obligate sexual reproduction of a homothallic fungus closely related to the Cryptococcus pathogenic species complex.</title>
        <authorList>
            <person name="Passer A.R."/>
            <person name="Clancey S.A."/>
            <person name="Shea T."/>
            <person name="David-Palma M."/>
            <person name="Averette A.F."/>
            <person name="Boekhout T."/>
            <person name="Porcel B.M."/>
            <person name="Nowrousian M."/>
            <person name="Cuomo C.A."/>
            <person name="Sun S."/>
            <person name="Heitman J."/>
            <person name="Coelho M.A."/>
        </authorList>
    </citation>
    <scope>NUCLEOTIDE SEQUENCE</scope>
    <source>
        <strain evidence="12">CBS 7841</strain>
    </source>
</reference>
<feature type="compositionally biased region" description="Acidic residues" evidence="9">
    <location>
        <begin position="695"/>
        <end position="704"/>
    </location>
</feature>
<dbReference type="SUPFAM" id="SSF47370">
    <property type="entry name" value="Bromodomain"/>
    <property type="match status" value="1"/>
</dbReference>
<dbReference type="SMART" id="SM00297">
    <property type="entry name" value="BROMO"/>
    <property type="match status" value="1"/>
</dbReference>
<feature type="region of interest" description="Disordered" evidence="9">
    <location>
        <begin position="234"/>
        <end position="260"/>
    </location>
</feature>
<evidence type="ECO:0000313" key="12">
    <source>
        <dbReference type="EMBL" id="WVN89074.1"/>
    </source>
</evidence>
<comment type="subcellular location">
    <subcellularLocation>
        <location evidence="1">Nucleus</location>
    </subcellularLocation>
</comment>
<gene>
    <name evidence="12" type="ORF">L203_104290</name>
</gene>
<dbReference type="RefSeq" id="XP_066069774.1">
    <property type="nucleotide sequence ID" value="XM_066213677.1"/>
</dbReference>
<dbReference type="EMBL" id="CP143788">
    <property type="protein sequence ID" value="WVN89074.1"/>
    <property type="molecule type" value="Genomic_DNA"/>
</dbReference>
<accession>A0AAJ8JVG9</accession>
<dbReference type="PROSITE" id="PS51038">
    <property type="entry name" value="BAH"/>
    <property type="match status" value="1"/>
</dbReference>
<keyword evidence="2" id="KW-0677">Repeat</keyword>
<feature type="region of interest" description="Disordered" evidence="9">
    <location>
        <begin position="1"/>
        <end position="20"/>
    </location>
</feature>
<dbReference type="SMART" id="SM00439">
    <property type="entry name" value="BAH"/>
    <property type="match status" value="1"/>
</dbReference>
<keyword evidence="6" id="KW-0804">Transcription</keyword>
<dbReference type="InterPro" id="IPR037382">
    <property type="entry name" value="Rsc/polybromo"/>
</dbReference>
<keyword evidence="3" id="KW-0156">Chromatin regulator</keyword>
<dbReference type="GO" id="GO:0003682">
    <property type="term" value="F:chromatin binding"/>
    <property type="evidence" value="ECO:0007669"/>
    <property type="project" value="InterPro"/>
</dbReference>
<keyword evidence="13" id="KW-1185">Reference proteome</keyword>
<feature type="region of interest" description="Disordered" evidence="9">
    <location>
        <begin position="680"/>
        <end position="704"/>
    </location>
</feature>
<evidence type="ECO:0000256" key="1">
    <source>
        <dbReference type="ARBA" id="ARBA00004123"/>
    </source>
</evidence>
<evidence type="ECO:0000256" key="5">
    <source>
        <dbReference type="ARBA" id="ARBA00023117"/>
    </source>
</evidence>
<dbReference type="Pfam" id="PF00439">
    <property type="entry name" value="Bromodomain"/>
    <property type="match status" value="1"/>
</dbReference>
<dbReference type="GeneID" id="91088500"/>
<dbReference type="GO" id="GO:0006368">
    <property type="term" value="P:transcription elongation by RNA polymerase II"/>
    <property type="evidence" value="ECO:0007669"/>
    <property type="project" value="TreeGrafter"/>
</dbReference>
<evidence type="ECO:0000256" key="8">
    <source>
        <dbReference type="PROSITE-ProRule" id="PRU00035"/>
    </source>
</evidence>
<evidence type="ECO:0000256" key="3">
    <source>
        <dbReference type="ARBA" id="ARBA00022853"/>
    </source>
</evidence>
<dbReference type="GO" id="GO:0016586">
    <property type="term" value="C:RSC-type complex"/>
    <property type="evidence" value="ECO:0007669"/>
    <property type="project" value="InterPro"/>
</dbReference>
<name>A0AAJ8JVG9_9TREE</name>
<evidence type="ECO:0000256" key="7">
    <source>
        <dbReference type="ARBA" id="ARBA00023242"/>
    </source>
</evidence>
<dbReference type="InterPro" id="IPR001025">
    <property type="entry name" value="BAH_dom"/>
</dbReference>
<feature type="compositionally biased region" description="Low complexity" evidence="9">
    <location>
        <begin position="548"/>
        <end position="563"/>
    </location>
</feature>
<dbReference type="Gene3D" id="1.20.920.10">
    <property type="entry name" value="Bromodomain-like"/>
    <property type="match status" value="1"/>
</dbReference>
<feature type="region of interest" description="Disordered" evidence="9">
    <location>
        <begin position="134"/>
        <end position="163"/>
    </location>
</feature>
<protein>
    <submittedName>
        <fullName evidence="12">Uncharacterized protein</fullName>
    </submittedName>
</protein>
<feature type="region of interest" description="Disordered" evidence="9">
    <location>
        <begin position="511"/>
        <end position="563"/>
    </location>
</feature>
<organism evidence="12 13">
    <name type="scientific">Cryptococcus depauperatus CBS 7841</name>
    <dbReference type="NCBI Taxonomy" id="1295531"/>
    <lineage>
        <taxon>Eukaryota</taxon>
        <taxon>Fungi</taxon>
        <taxon>Dikarya</taxon>
        <taxon>Basidiomycota</taxon>
        <taxon>Agaricomycotina</taxon>
        <taxon>Tremellomycetes</taxon>
        <taxon>Tremellales</taxon>
        <taxon>Cryptococcaceae</taxon>
        <taxon>Cryptococcus</taxon>
    </lineage>
</organism>
<dbReference type="PANTHER" id="PTHR16062:SF21">
    <property type="entry name" value="CHROMATIN STRUCTURE-REMODELING COMPLEX SUBUNIT RSC1-RELATED"/>
    <property type="match status" value="1"/>
</dbReference>
<evidence type="ECO:0000259" key="10">
    <source>
        <dbReference type="PROSITE" id="PS50014"/>
    </source>
</evidence>
<reference evidence="12" key="3">
    <citation type="submission" date="2024-01" db="EMBL/GenBank/DDBJ databases">
        <authorList>
            <person name="Coelho M.A."/>
            <person name="David-Palma M."/>
            <person name="Shea T."/>
            <person name="Sun S."/>
            <person name="Cuomo C.A."/>
            <person name="Heitman J."/>
        </authorList>
    </citation>
    <scope>NUCLEOTIDE SEQUENCE</scope>
    <source>
        <strain evidence="12">CBS 7841</strain>
    </source>
</reference>
<feature type="domain" description="BAH" evidence="11">
    <location>
        <begin position="391"/>
        <end position="511"/>
    </location>
</feature>
<dbReference type="InterPro" id="IPR001487">
    <property type="entry name" value="Bromodomain"/>
</dbReference>
<dbReference type="KEGG" id="cdep:91088500"/>
<evidence type="ECO:0000256" key="4">
    <source>
        <dbReference type="ARBA" id="ARBA00023015"/>
    </source>
</evidence>
<dbReference type="GO" id="GO:0006338">
    <property type="term" value="P:chromatin remodeling"/>
    <property type="evidence" value="ECO:0007669"/>
    <property type="project" value="InterPro"/>
</dbReference>
<keyword evidence="7" id="KW-0539">Nucleus</keyword>
<sequence length="728" mass="80460">MPSTRGIGKQQPAPAPALVPQDYPGLADGRGMVEEQWNACREMLEAVYEAREQDRDIAEIFQDLPDREDFPDYYVAIPEPECLNHISAELAAQAYSRPEDFFKQLHLVFLNAKHYWAARGQAGVFPHTDPYYNLPAKPRRGRPPGRRSLAGIRRQPSPVYGPSQLSVSQQAAATDSSLFIHLAPLPSGALSSSTQRNMAIPVLTQPTPNPARMAQHEADLAIVAALDATLPRWEGPKDVLPGNSSPGGVSGSGWLGEGQPEYATQIGQTNQPADTIRTIIKAVGGYRDFRNNRLAEVLDVLPDTADIPYLSFNRLYNALTSPIPLSLPSSGIPAPSTTFFASIPAGPGNARSLHEANQEIKAGAVEEQVGHGITTFRANLSGLVSSCLERQSLCKGDYVHLINPDDATKPIVGQIFKTFVPTKGNRTHYVSVCWYYRPEQTVHASDQMFYEREVFKTGQFCDHQVEDVLEKISVQFFVNCIPEELRQTDFMSVIPFERIIEPRTVPSPLTQGVQGPGFFGEPKKILGGSAQDEDDDDDDDKLRKRPTRMMTQPPTPAAHTPTTYSGLALSTTLPHSIPKTLTPNYQMATKQRPIQAPRSVPTQTGRTFNAVMSSQQALDQVIAKEMLPDVTSRLFPRDARGQVLWFSGPPLAPGSVSVPQPLFHSLEYLDCQCKRKMGEEWTHRKKKSTQRDTFLPDEADDQDDATWWAEGQSKEELLESLKAVIDGV</sequence>
<evidence type="ECO:0000256" key="9">
    <source>
        <dbReference type="SAM" id="MobiDB-lite"/>
    </source>
</evidence>
<evidence type="ECO:0000256" key="6">
    <source>
        <dbReference type="ARBA" id="ARBA00023163"/>
    </source>
</evidence>
<evidence type="ECO:0000256" key="2">
    <source>
        <dbReference type="ARBA" id="ARBA00022737"/>
    </source>
</evidence>
<dbReference type="Proteomes" id="UP000094043">
    <property type="component" value="Chromosome 5"/>
</dbReference>
<keyword evidence="5 8" id="KW-0103">Bromodomain</keyword>